<keyword evidence="6 7" id="KW-0326">Glycosidase</keyword>
<evidence type="ECO:0000256" key="1">
    <source>
        <dbReference type="ARBA" id="ARBA00001913"/>
    </source>
</evidence>
<dbReference type="PANTHER" id="PTHR35803:SF3">
    <property type="entry name" value="ALPHA-GLUCOSIDASE"/>
    <property type="match status" value="1"/>
</dbReference>
<comment type="cofactor">
    <cofactor evidence="1">
        <name>Ca(2+)</name>
        <dbReference type="ChEBI" id="CHEBI:29108"/>
    </cofactor>
</comment>
<dbReference type="SUPFAM" id="SSF51126">
    <property type="entry name" value="Pectin lyase-like"/>
    <property type="match status" value="1"/>
</dbReference>
<dbReference type="EMBL" id="JAPDPI010000044">
    <property type="protein sequence ID" value="MCW3807365.1"/>
    <property type="molecule type" value="Genomic_DNA"/>
</dbReference>
<dbReference type="GO" id="GO:0030246">
    <property type="term" value="F:carbohydrate binding"/>
    <property type="evidence" value="ECO:0007669"/>
    <property type="project" value="InterPro"/>
</dbReference>
<dbReference type="InterPro" id="IPR013785">
    <property type="entry name" value="Aldolase_TIM"/>
</dbReference>
<dbReference type="PANTHER" id="PTHR35803">
    <property type="entry name" value="GLUCAN 1,4-ALPHA-GLUCOSIDASE SUSB-RELATED"/>
    <property type="match status" value="1"/>
</dbReference>
<dbReference type="InterPro" id="IPR029483">
    <property type="entry name" value="GH97_C"/>
</dbReference>
<evidence type="ECO:0000256" key="5">
    <source>
        <dbReference type="ARBA" id="ARBA00022837"/>
    </source>
</evidence>
<dbReference type="Pfam" id="PF14508">
    <property type="entry name" value="GH97_N"/>
    <property type="match status" value="1"/>
</dbReference>
<dbReference type="PROSITE" id="PS51257">
    <property type="entry name" value="PROKAR_LIPOPROTEIN"/>
    <property type="match status" value="1"/>
</dbReference>
<dbReference type="InterPro" id="IPR052720">
    <property type="entry name" value="Glycosyl_hydrolase_97"/>
</dbReference>
<evidence type="ECO:0000313" key="12">
    <source>
        <dbReference type="EMBL" id="MCW3807365.1"/>
    </source>
</evidence>
<reference evidence="12" key="1">
    <citation type="submission" date="2022-10" db="EMBL/GenBank/DDBJ databases">
        <authorList>
            <person name="Yu W.X."/>
        </authorList>
    </citation>
    <scope>NUCLEOTIDE SEQUENCE</scope>
    <source>
        <strain evidence="12">D04</strain>
    </source>
</reference>
<dbReference type="AlphaFoldDB" id="A0AAE3SKY8"/>
<dbReference type="Gene3D" id="2.70.98.10">
    <property type="match status" value="1"/>
</dbReference>
<dbReference type="SUPFAM" id="SSF51445">
    <property type="entry name" value="(Trans)glycosidases"/>
    <property type="match status" value="1"/>
</dbReference>
<dbReference type="InterPro" id="IPR017853">
    <property type="entry name" value="GH"/>
</dbReference>
<dbReference type="InterPro" id="IPR011050">
    <property type="entry name" value="Pectin_lyase_fold/virulence"/>
</dbReference>
<dbReference type="Gene3D" id="2.160.20.10">
    <property type="entry name" value="Single-stranded right-handed beta-helix, Pectin lyase-like"/>
    <property type="match status" value="1"/>
</dbReference>
<evidence type="ECO:0000256" key="2">
    <source>
        <dbReference type="ARBA" id="ARBA00008834"/>
    </source>
</evidence>
<dbReference type="GO" id="GO:0004650">
    <property type="term" value="F:polygalacturonase activity"/>
    <property type="evidence" value="ECO:0007669"/>
    <property type="project" value="InterPro"/>
</dbReference>
<dbReference type="SMART" id="SM00710">
    <property type="entry name" value="PbH1"/>
    <property type="match status" value="4"/>
</dbReference>
<evidence type="ECO:0000256" key="3">
    <source>
        <dbReference type="ARBA" id="ARBA00011245"/>
    </source>
</evidence>
<keyword evidence="13" id="KW-1185">Reference proteome</keyword>
<name>A0AAE3SKY8_9BACT</name>
<evidence type="ECO:0000256" key="6">
    <source>
        <dbReference type="ARBA" id="ARBA00023295"/>
    </source>
</evidence>
<feature type="signal peptide" evidence="8">
    <location>
        <begin position="1"/>
        <end position="15"/>
    </location>
</feature>
<dbReference type="GO" id="GO:0005975">
    <property type="term" value="P:carbohydrate metabolic process"/>
    <property type="evidence" value="ECO:0007669"/>
    <property type="project" value="InterPro"/>
</dbReference>
<evidence type="ECO:0000313" key="13">
    <source>
        <dbReference type="Proteomes" id="UP001207408"/>
    </source>
</evidence>
<dbReference type="InterPro" id="IPR029486">
    <property type="entry name" value="GH97_N"/>
</dbReference>
<dbReference type="RefSeq" id="WP_301201705.1">
    <property type="nucleotide sequence ID" value="NZ_JAPDPI010000044.1"/>
</dbReference>
<sequence>MFYRYYIFLSSLLVAAISCTPIKDTSQNKEIHIPTKDEVGADVMPDEIAKVNAPFKTIQFSRPAFPADTISLYLNPNEKNTPIIQETINTLSLKGGGVIVVPEGKWFTGRIELKSNINLHFEDGAILKFSGEYEDFHPAVFTRFEGIEIMGNGACIYANGAKNIALTGKGTLIGPYDGSIKKNIDPSIIVENELNQEQPVSDRYLKGRENNQVLPPMFISPINCQNVFIEGLTLNHTIFWNIVPIYCHNVVIRGCNITALDVPRSDGIDPSSSEEVLIEYNTVRVGDDCIAIKSGRSYDGIRVNKPAKNIIVRYNALLKGHAGISCGSESAGKTIKGTGHTVFSPDGKMAFQFYQKETGKGKTQMYYHLDFKGKPVVLESELGVLIENNLFESALGIENDPSHQWCENLQLKSVDRNSMDKTWKPIYGERNQVQNKYNELVLHFSKFDDAGMMVEGHAGTSYDKRRSYQMDLVVRVYNQGVAFRYHFPETSNGLFLHIEGEQTQFTMPEGTMAFYERWAQGEYHYLPLKNWPDECERPLTLNLENGLRVALLEAQMVDYSRGKFKLNDNKANTIDLSMYDKVDVITPYSTPWRVIMVAETPGGLLENNDMVLNLNAPNQIEDVSWIKPGKVIRSNLTTKDARECIDFAAERNLQYVHLDAGWYGPEMKVASDATTISGDRDIDMQQIVNYGASKGIGIFVYINQRALYGNLDKVFSQCRKWGIKGVKFGFVQIGSNRWTTWMHEAVKKAAEYQLLVDIHDEYRPTGFSRTYPNLMTQEGIRGNEEMPDATHNTTLPFTRFLAGAGDYTICYYNNRIKTTHAHQLALSVVYYSPIQFLYWYDKPSFYRGEKEIAFFDAVPTVWDDTKVISGEIGEHITVARKSGDAWFVGAITNNDAREVVVPLSFLDGGRKYQATIYYDDPKLDTRTNVGIETHKVDSKKELKYSLQPSGGVAIKIEPVK</sequence>
<dbReference type="InterPro" id="IPR014718">
    <property type="entry name" value="GH-type_carb-bd"/>
</dbReference>
<comment type="subunit">
    <text evidence="3">Monomer.</text>
</comment>
<dbReference type="Gene3D" id="3.20.20.70">
    <property type="entry name" value="Aldolase class I"/>
    <property type="match status" value="1"/>
</dbReference>
<evidence type="ECO:0000256" key="8">
    <source>
        <dbReference type="SAM" id="SignalP"/>
    </source>
</evidence>
<evidence type="ECO:0000256" key="7">
    <source>
        <dbReference type="RuleBase" id="RU361169"/>
    </source>
</evidence>
<evidence type="ECO:0000259" key="11">
    <source>
        <dbReference type="Pfam" id="PF14509"/>
    </source>
</evidence>
<comment type="caution">
    <text evidence="12">The sequence shown here is derived from an EMBL/GenBank/DDBJ whole genome shotgun (WGS) entry which is preliminary data.</text>
</comment>
<organism evidence="12 13">
    <name type="scientific">Plebeiibacterium marinum</name>
    <dbReference type="NCBI Taxonomy" id="2992111"/>
    <lineage>
        <taxon>Bacteria</taxon>
        <taxon>Pseudomonadati</taxon>
        <taxon>Bacteroidota</taxon>
        <taxon>Bacteroidia</taxon>
        <taxon>Marinilabiliales</taxon>
        <taxon>Marinilabiliaceae</taxon>
        <taxon>Plebeiibacterium</taxon>
    </lineage>
</organism>
<evidence type="ECO:0000259" key="9">
    <source>
        <dbReference type="Pfam" id="PF10566"/>
    </source>
</evidence>
<dbReference type="InterPro" id="IPR019563">
    <property type="entry name" value="GH97_catalytic"/>
</dbReference>
<dbReference type="Pfam" id="PF00295">
    <property type="entry name" value="Glyco_hydro_28"/>
    <property type="match status" value="1"/>
</dbReference>
<dbReference type="InterPro" id="IPR000743">
    <property type="entry name" value="Glyco_hydro_28"/>
</dbReference>
<keyword evidence="4 7" id="KW-0378">Hydrolase</keyword>
<keyword evidence="5" id="KW-0106">Calcium</keyword>
<dbReference type="Proteomes" id="UP001207408">
    <property type="component" value="Unassembled WGS sequence"/>
</dbReference>
<evidence type="ECO:0000256" key="4">
    <source>
        <dbReference type="ARBA" id="ARBA00022801"/>
    </source>
</evidence>
<feature type="domain" description="Glycosyl-hydrolase 97 C-terminal oligomerisation" evidence="11">
    <location>
        <begin position="861"/>
        <end position="956"/>
    </location>
</feature>
<protein>
    <submittedName>
        <fullName evidence="12">Glycoside hydrolase family 97 N-terminal domain-containing protein</fullName>
    </submittedName>
</protein>
<feature type="domain" description="Glycosyl-hydrolase 97 N-terminal" evidence="10">
    <location>
        <begin position="342"/>
        <end position="617"/>
    </location>
</feature>
<feature type="chain" id="PRO_5042068998" evidence="8">
    <location>
        <begin position="16"/>
        <end position="960"/>
    </location>
</feature>
<dbReference type="InterPro" id="IPR006626">
    <property type="entry name" value="PbH1"/>
</dbReference>
<dbReference type="Pfam" id="PF10566">
    <property type="entry name" value="Glyco_hydro_97"/>
    <property type="match status" value="1"/>
</dbReference>
<accession>A0AAE3SKY8</accession>
<comment type="similarity">
    <text evidence="2 7">Belongs to the glycosyl hydrolase 28 family.</text>
</comment>
<dbReference type="Pfam" id="PF14509">
    <property type="entry name" value="GH97_C"/>
    <property type="match status" value="1"/>
</dbReference>
<keyword evidence="8" id="KW-0732">Signal</keyword>
<dbReference type="InterPro" id="IPR012334">
    <property type="entry name" value="Pectin_lyas_fold"/>
</dbReference>
<proteinExistence type="inferred from homology"/>
<gene>
    <name evidence="12" type="ORF">OM074_17135</name>
</gene>
<evidence type="ECO:0000259" key="10">
    <source>
        <dbReference type="Pfam" id="PF14508"/>
    </source>
</evidence>
<feature type="domain" description="Glycosyl-hydrolase 97 catalytic" evidence="9">
    <location>
        <begin position="632"/>
        <end position="780"/>
    </location>
</feature>